<dbReference type="EMBL" id="JAUHHV010000004">
    <property type="protein sequence ID" value="KAK1428923.1"/>
    <property type="molecule type" value="Genomic_DNA"/>
</dbReference>
<dbReference type="Proteomes" id="UP001229421">
    <property type="component" value="Unassembled WGS sequence"/>
</dbReference>
<sequence length="72" mass="8350">MCVVHLVHSTYICIFFYKYLSIYSYSEMCDGHIIIKVIYDTSLLKKEVEGCIGSFVKTFGQARICSYAQDYI</sequence>
<proteinExistence type="predicted"/>
<accession>A0AAD8KTV0</accession>
<name>A0AAD8KTV0_TARER</name>
<gene>
    <name evidence="1" type="ORF">QVD17_17763</name>
</gene>
<evidence type="ECO:0000313" key="1">
    <source>
        <dbReference type="EMBL" id="KAK1428923.1"/>
    </source>
</evidence>
<dbReference type="AlphaFoldDB" id="A0AAD8KTV0"/>
<reference evidence="1" key="1">
    <citation type="journal article" date="2023" name="bioRxiv">
        <title>Improved chromosome-level genome assembly for marigold (Tagetes erecta).</title>
        <authorList>
            <person name="Jiang F."/>
            <person name="Yuan L."/>
            <person name="Wang S."/>
            <person name="Wang H."/>
            <person name="Xu D."/>
            <person name="Wang A."/>
            <person name="Fan W."/>
        </authorList>
    </citation>
    <scope>NUCLEOTIDE SEQUENCE</scope>
    <source>
        <strain evidence="1">WSJ</strain>
        <tissue evidence="1">Leaf</tissue>
    </source>
</reference>
<keyword evidence="2" id="KW-1185">Reference proteome</keyword>
<organism evidence="1 2">
    <name type="scientific">Tagetes erecta</name>
    <name type="common">African marigold</name>
    <dbReference type="NCBI Taxonomy" id="13708"/>
    <lineage>
        <taxon>Eukaryota</taxon>
        <taxon>Viridiplantae</taxon>
        <taxon>Streptophyta</taxon>
        <taxon>Embryophyta</taxon>
        <taxon>Tracheophyta</taxon>
        <taxon>Spermatophyta</taxon>
        <taxon>Magnoliopsida</taxon>
        <taxon>eudicotyledons</taxon>
        <taxon>Gunneridae</taxon>
        <taxon>Pentapetalae</taxon>
        <taxon>asterids</taxon>
        <taxon>campanulids</taxon>
        <taxon>Asterales</taxon>
        <taxon>Asteraceae</taxon>
        <taxon>Asteroideae</taxon>
        <taxon>Heliantheae alliance</taxon>
        <taxon>Tageteae</taxon>
        <taxon>Tagetes</taxon>
    </lineage>
</organism>
<protein>
    <submittedName>
        <fullName evidence="1">Uncharacterized protein</fullName>
    </submittedName>
</protein>
<comment type="caution">
    <text evidence="1">The sequence shown here is derived from an EMBL/GenBank/DDBJ whole genome shotgun (WGS) entry which is preliminary data.</text>
</comment>
<evidence type="ECO:0000313" key="2">
    <source>
        <dbReference type="Proteomes" id="UP001229421"/>
    </source>
</evidence>